<evidence type="ECO:0000256" key="1">
    <source>
        <dbReference type="SAM" id="MobiDB-lite"/>
    </source>
</evidence>
<dbReference type="EMBL" id="VLTL01000177">
    <property type="protein sequence ID" value="KAA0156125.1"/>
    <property type="molecule type" value="Genomic_DNA"/>
</dbReference>
<feature type="region of interest" description="Disordered" evidence="1">
    <location>
        <begin position="1"/>
        <end position="87"/>
    </location>
</feature>
<name>A0A5A8CSM8_CAFRO</name>
<accession>A0A5A8CSM8</accession>
<feature type="compositionally biased region" description="Low complexity" evidence="1">
    <location>
        <begin position="31"/>
        <end position="87"/>
    </location>
</feature>
<dbReference type="AlphaFoldDB" id="A0A5A8CSM8"/>
<sequence>MCPSGKARERGCDGAESWPGRDGSVAITSTPAAGEGLGAAPARVTTPTVTSPASGPESLSSSVAASPSRSASASADSSSQSSRSSRW</sequence>
<feature type="compositionally biased region" description="Basic and acidic residues" evidence="1">
    <location>
        <begin position="1"/>
        <end position="13"/>
    </location>
</feature>
<reference evidence="2 3" key="1">
    <citation type="submission" date="2019-07" db="EMBL/GenBank/DDBJ databases">
        <title>Genomes of Cafeteria roenbergensis.</title>
        <authorList>
            <person name="Fischer M.G."/>
            <person name="Hackl T."/>
            <person name="Roman M."/>
        </authorList>
    </citation>
    <scope>NUCLEOTIDE SEQUENCE [LARGE SCALE GENOMIC DNA]</scope>
    <source>
        <strain evidence="2 3">RCC970-E3</strain>
    </source>
</reference>
<gene>
    <name evidence="2" type="ORF">FNF28_06667</name>
</gene>
<evidence type="ECO:0000313" key="2">
    <source>
        <dbReference type="EMBL" id="KAA0156125.1"/>
    </source>
</evidence>
<protein>
    <submittedName>
        <fullName evidence="2">Uncharacterized protein</fullName>
    </submittedName>
</protein>
<comment type="caution">
    <text evidence="2">The sequence shown here is derived from an EMBL/GenBank/DDBJ whole genome shotgun (WGS) entry which is preliminary data.</text>
</comment>
<evidence type="ECO:0000313" key="3">
    <source>
        <dbReference type="Proteomes" id="UP000324907"/>
    </source>
</evidence>
<proteinExistence type="predicted"/>
<organism evidence="2 3">
    <name type="scientific">Cafeteria roenbergensis</name>
    <name type="common">Marine flagellate</name>
    <dbReference type="NCBI Taxonomy" id="33653"/>
    <lineage>
        <taxon>Eukaryota</taxon>
        <taxon>Sar</taxon>
        <taxon>Stramenopiles</taxon>
        <taxon>Bigyra</taxon>
        <taxon>Opalozoa</taxon>
        <taxon>Bicosoecida</taxon>
        <taxon>Cafeteriaceae</taxon>
        <taxon>Cafeteria</taxon>
    </lineage>
</organism>
<dbReference type="Proteomes" id="UP000324907">
    <property type="component" value="Unassembled WGS sequence"/>
</dbReference>